<evidence type="ECO:0000313" key="1">
    <source>
        <dbReference type="EMBL" id="SNR63938.1"/>
    </source>
</evidence>
<dbReference type="Proteomes" id="UP000198409">
    <property type="component" value="Unassembled WGS sequence"/>
</dbReference>
<sequence>MVIVLQRDFKHLVHKVWIGVKFEQGLLEQLQLEGSRHTLGAIEADQAGMQIDTGILPFLAGARGCAPEIDGIAGHEGPVVLDDEG</sequence>
<name>A0A238XZE5_9RHOB</name>
<gene>
    <name evidence="1" type="ORF">SAMN06265378_11358</name>
</gene>
<reference evidence="2" key="1">
    <citation type="submission" date="2017-06" db="EMBL/GenBank/DDBJ databases">
        <authorList>
            <person name="Varghese N."/>
            <person name="Submissions S."/>
        </authorList>
    </citation>
    <scope>NUCLEOTIDE SEQUENCE [LARGE SCALE GENOMIC DNA]</scope>
    <source>
        <strain evidence="2">DSM 26170</strain>
    </source>
</reference>
<dbReference type="EMBL" id="FZNM01000013">
    <property type="protein sequence ID" value="SNR63938.1"/>
    <property type="molecule type" value="Genomic_DNA"/>
</dbReference>
<protein>
    <submittedName>
        <fullName evidence="1">Uncharacterized protein</fullName>
    </submittedName>
</protein>
<accession>A0A238XZE5</accession>
<dbReference type="AlphaFoldDB" id="A0A238XZE5"/>
<organism evidence="1 2">
    <name type="scientific">Paracoccus sediminis</name>
    <dbReference type="NCBI Taxonomy" id="1214787"/>
    <lineage>
        <taxon>Bacteria</taxon>
        <taxon>Pseudomonadati</taxon>
        <taxon>Pseudomonadota</taxon>
        <taxon>Alphaproteobacteria</taxon>
        <taxon>Rhodobacterales</taxon>
        <taxon>Paracoccaceae</taxon>
        <taxon>Paracoccus</taxon>
    </lineage>
</organism>
<evidence type="ECO:0000313" key="2">
    <source>
        <dbReference type="Proteomes" id="UP000198409"/>
    </source>
</evidence>
<proteinExistence type="predicted"/>